<dbReference type="SUPFAM" id="SSF51726">
    <property type="entry name" value="UROD/MetE-like"/>
    <property type="match status" value="1"/>
</dbReference>
<feature type="domain" description="Uroporphyrinogen decarboxylase (URO-D)" evidence="1">
    <location>
        <begin position="71"/>
        <end position="290"/>
    </location>
</feature>
<dbReference type="EMBL" id="VUNJ01000050">
    <property type="protein sequence ID" value="MST93638.1"/>
    <property type="molecule type" value="Genomic_DNA"/>
</dbReference>
<dbReference type="InterPro" id="IPR038071">
    <property type="entry name" value="UROD/MetE-like_sf"/>
</dbReference>
<dbReference type="InterPro" id="IPR000257">
    <property type="entry name" value="Uroporphyrinogen_deCOase"/>
</dbReference>
<accession>A0A6I2UC68</accession>
<organism evidence="2 3">
    <name type="scientific">Ruthenibacterium lactatiformans</name>
    <dbReference type="NCBI Taxonomy" id="1550024"/>
    <lineage>
        <taxon>Bacteria</taxon>
        <taxon>Bacillati</taxon>
        <taxon>Bacillota</taxon>
        <taxon>Clostridia</taxon>
        <taxon>Eubacteriales</taxon>
        <taxon>Oscillospiraceae</taxon>
        <taxon>Ruthenibacterium</taxon>
    </lineage>
</organism>
<evidence type="ECO:0000313" key="2">
    <source>
        <dbReference type="EMBL" id="MST93638.1"/>
    </source>
</evidence>
<dbReference type="Proteomes" id="UP000431913">
    <property type="component" value="Unassembled WGS sequence"/>
</dbReference>
<evidence type="ECO:0000313" key="3">
    <source>
        <dbReference type="Proteomes" id="UP000431913"/>
    </source>
</evidence>
<sequence>MQTSKELVKRAIERRGPERTPVLYYNKLLERSDVLRVGYKPATDFHPDDPNRSEWGFLWERLDDTMGQPTEPPLPDWDAFSSWTPPDPNAPGRYDHVAPFVDAHPDKYIIGEFVISGLNFITFLRGFENTMEDFYLEPENLDKLIDIVYDFEKNVIRNFCERGVDAIGFGDDLGTQTSLMLSPKLWRETFLPRYKEQFDLVHSYGKHVCFHSCGYVYDIIPDLIEAGVDIFNFNQPDLLGIDRLNSDFGGKVSFCCPVDHQTVAIHGTRDEIFDYVQHMQDTFGSHNGGYMGYVEEYSSVGMSAENYRAICDAFDFINHIKRSN</sequence>
<gene>
    <name evidence="2" type="ORF">FYJ76_17170</name>
</gene>
<comment type="caution">
    <text evidence="2">The sequence shown here is derived from an EMBL/GenBank/DDBJ whole genome shotgun (WGS) entry which is preliminary data.</text>
</comment>
<protein>
    <recommendedName>
        <fullName evidence="1">Uroporphyrinogen decarboxylase (URO-D) domain-containing protein</fullName>
    </recommendedName>
</protein>
<dbReference type="Gene3D" id="3.20.20.210">
    <property type="match status" value="1"/>
</dbReference>
<dbReference type="GO" id="GO:0004853">
    <property type="term" value="F:uroporphyrinogen decarboxylase activity"/>
    <property type="evidence" value="ECO:0007669"/>
    <property type="project" value="InterPro"/>
</dbReference>
<dbReference type="InterPro" id="IPR052024">
    <property type="entry name" value="Methanogen_methyltrans"/>
</dbReference>
<dbReference type="PANTHER" id="PTHR47099:SF1">
    <property type="entry name" value="METHYLCOBAMIDE:COM METHYLTRANSFERASE MTBA"/>
    <property type="match status" value="1"/>
</dbReference>
<name>A0A6I2UC68_9FIRM</name>
<dbReference type="RefSeq" id="WP_055081380.1">
    <property type="nucleotide sequence ID" value="NZ_JBKWPM010000017.1"/>
</dbReference>
<dbReference type="Pfam" id="PF01208">
    <property type="entry name" value="URO-D"/>
    <property type="match status" value="1"/>
</dbReference>
<dbReference type="AlphaFoldDB" id="A0A6I2UC68"/>
<dbReference type="PANTHER" id="PTHR47099">
    <property type="entry name" value="METHYLCOBAMIDE:COM METHYLTRANSFERASE MTBA"/>
    <property type="match status" value="1"/>
</dbReference>
<evidence type="ECO:0000259" key="1">
    <source>
        <dbReference type="Pfam" id="PF01208"/>
    </source>
</evidence>
<reference evidence="2 3" key="1">
    <citation type="submission" date="2019-08" db="EMBL/GenBank/DDBJ databases">
        <title>In-depth cultivation of the pig gut microbiome towards novel bacterial diversity and tailored functional studies.</title>
        <authorList>
            <person name="Wylensek D."/>
            <person name="Hitch T.C.A."/>
            <person name="Clavel T."/>
        </authorList>
    </citation>
    <scope>NUCLEOTIDE SEQUENCE [LARGE SCALE GENOMIC DNA]</scope>
    <source>
        <strain evidence="2 3">WCA3-601-WT-6J</strain>
    </source>
</reference>
<proteinExistence type="predicted"/>
<dbReference type="GO" id="GO:0006779">
    <property type="term" value="P:porphyrin-containing compound biosynthetic process"/>
    <property type="evidence" value="ECO:0007669"/>
    <property type="project" value="InterPro"/>
</dbReference>